<reference evidence="15 16" key="1">
    <citation type="submission" date="2019-09" db="EMBL/GenBank/DDBJ databases">
        <title>Bird 10,000 Genomes (B10K) Project - Family phase.</title>
        <authorList>
            <person name="Zhang G."/>
        </authorList>
    </citation>
    <scope>NUCLEOTIDE SEQUENCE [LARGE SCALE GENOMIC DNA]</scope>
    <source>
        <strain evidence="15">B10K-DU-012-80</strain>
    </source>
</reference>
<feature type="transmembrane region" description="Helical" evidence="14">
    <location>
        <begin position="467"/>
        <end position="488"/>
    </location>
</feature>
<feature type="transmembrane region" description="Helical" evidence="14">
    <location>
        <begin position="361"/>
        <end position="381"/>
    </location>
</feature>
<dbReference type="EMBL" id="VYZL01005055">
    <property type="protein sequence ID" value="NWR65309.1"/>
    <property type="molecule type" value="Genomic_DNA"/>
</dbReference>
<dbReference type="Gene3D" id="1.10.3080.10">
    <property type="entry name" value="Clc chloride channel"/>
    <property type="match status" value="1"/>
</dbReference>
<evidence type="ECO:0000256" key="9">
    <source>
        <dbReference type="ARBA" id="ARBA00023136"/>
    </source>
</evidence>
<feature type="region of interest" description="Disordered" evidence="13">
    <location>
        <begin position="684"/>
        <end position="708"/>
    </location>
</feature>
<name>A0A7K4Z206_BUCAB</name>
<dbReference type="InterPro" id="IPR050970">
    <property type="entry name" value="Cl_channel_volt-gated"/>
</dbReference>
<keyword evidence="9 14" id="KW-0472">Membrane</keyword>
<evidence type="ECO:0000313" key="15">
    <source>
        <dbReference type="EMBL" id="NWR65309.1"/>
    </source>
</evidence>
<dbReference type="GO" id="GO:0005247">
    <property type="term" value="F:voltage-gated chloride channel activity"/>
    <property type="evidence" value="ECO:0007669"/>
    <property type="project" value="TreeGrafter"/>
</dbReference>
<dbReference type="OrthoDB" id="4564at2759"/>
<dbReference type="CDD" id="cd04591">
    <property type="entry name" value="CBS_pair_voltage-gated_CLC_euk_bac"/>
    <property type="match status" value="1"/>
</dbReference>
<dbReference type="GO" id="GO:0034707">
    <property type="term" value="C:chloride channel complex"/>
    <property type="evidence" value="ECO:0007669"/>
    <property type="project" value="UniProtKB-KW"/>
</dbReference>
<dbReference type="GO" id="GO:0005886">
    <property type="term" value="C:plasma membrane"/>
    <property type="evidence" value="ECO:0007669"/>
    <property type="project" value="TreeGrafter"/>
</dbReference>
<accession>A0A7K4Z206</accession>
<keyword evidence="3 14" id="KW-0812">Transmembrane</keyword>
<feature type="compositionally biased region" description="Basic and acidic residues" evidence="13">
    <location>
        <begin position="684"/>
        <end position="693"/>
    </location>
</feature>
<evidence type="ECO:0000313" key="16">
    <source>
        <dbReference type="Proteomes" id="UP000551127"/>
    </source>
</evidence>
<keyword evidence="4" id="KW-0677">Repeat</keyword>
<keyword evidence="8" id="KW-0129">CBS domain</keyword>
<feature type="transmembrane region" description="Helical" evidence="14">
    <location>
        <begin position="249"/>
        <end position="268"/>
    </location>
</feature>
<keyword evidence="6 14" id="KW-1133">Transmembrane helix</keyword>
<dbReference type="FunFam" id="3.10.580.10:FF:000027">
    <property type="entry name" value="Chloride channel protein"/>
    <property type="match status" value="1"/>
</dbReference>
<feature type="transmembrane region" description="Helical" evidence="14">
    <location>
        <begin position="132"/>
        <end position="154"/>
    </location>
</feature>
<evidence type="ECO:0000256" key="2">
    <source>
        <dbReference type="ARBA" id="ARBA00022448"/>
    </source>
</evidence>
<evidence type="ECO:0000256" key="3">
    <source>
        <dbReference type="ARBA" id="ARBA00022692"/>
    </source>
</evidence>
<comment type="caution">
    <text evidence="15">The sequence shown here is derived from an EMBL/GenBank/DDBJ whole genome shotgun (WGS) entry which is preliminary data.</text>
</comment>
<evidence type="ECO:0000256" key="7">
    <source>
        <dbReference type="ARBA" id="ARBA00023065"/>
    </source>
</evidence>
<evidence type="ECO:0000256" key="10">
    <source>
        <dbReference type="ARBA" id="ARBA00023173"/>
    </source>
</evidence>
<feature type="transmembrane region" description="Helical" evidence="14">
    <location>
        <begin position="280"/>
        <end position="303"/>
    </location>
</feature>
<feature type="region of interest" description="Disordered" evidence="13">
    <location>
        <begin position="1"/>
        <end position="21"/>
    </location>
</feature>
<dbReference type="AlphaFoldDB" id="A0A7K4Z206"/>
<keyword evidence="2" id="KW-0813">Transport</keyword>
<dbReference type="Gene3D" id="3.10.580.10">
    <property type="entry name" value="CBS-domain"/>
    <property type="match status" value="2"/>
</dbReference>
<keyword evidence="16" id="KW-1185">Reference proteome</keyword>
<organism evidence="15 16">
    <name type="scientific">Bucorvus abyssinicus</name>
    <name type="common">Northern ground-hornbill</name>
    <name type="synonym">Abyssinian ground-hornbill</name>
    <dbReference type="NCBI Taxonomy" id="153643"/>
    <lineage>
        <taxon>Eukaryota</taxon>
        <taxon>Metazoa</taxon>
        <taxon>Chordata</taxon>
        <taxon>Craniata</taxon>
        <taxon>Vertebrata</taxon>
        <taxon>Euteleostomi</taxon>
        <taxon>Archelosauria</taxon>
        <taxon>Archosauria</taxon>
        <taxon>Dinosauria</taxon>
        <taxon>Saurischia</taxon>
        <taxon>Theropoda</taxon>
        <taxon>Coelurosauria</taxon>
        <taxon>Aves</taxon>
        <taxon>Neognathae</taxon>
        <taxon>Neoaves</taxon>
        <taxon>Telluraves</taxon>
        <taxon>Coraciimorphae</taxon>
        <taxon>Bucerotiformes</taxon>
        <taxon>Bucorvidae</taxon>
        <taxon>Bucorvus</taxon>
    </lineage>
</organism>
<dbReference type="FunFam" id="1.10.3080.10:FF:000003">
    <property type="entry name" value="Chloride channel 2"/>
    <property type="match status" value="1"/>
</dbReference>
<dbReference type="InterPro" id="IPR001807">
    <property type="entry name" value="ClC"/>
</dbReference>
<evidence type="ECO:0000256" key="13">
    <source>
        <dbReference type="SAM" id="MobiDB-lite"/>
    </source>
</evidence>
<gene>
    <name evidence="15" type="primary">Clcn1</name>
    <name evidence="15" type="ORF">BUCABY_R00250</name>
</gene>
<evidence type="ECO:0000256" key="1">
    <source>
        <dbReference type="ARBA" id="ARBA00004141"/>
    </source>
</evidence>
<feature type="region of interest" description="Disordered" evidence="13">
    <location>
        <begin position="722"/>
        <end position="767"/>
    </location>
</feature>
<proteinExistence type="predicted"/>
<feature type="transmembrane region" description="Helical" evidence="14">
    <location>
        <begin position="315"/>
        <end position="335"/>
    </location>
</feature>
<keyword evidence="12" id="KW-0407">Ion channel</keyword>
<dbReference type="PRINTS" id="PR00762">
    <property type="entry name" value="CLCHANNEL"/>
</dbReference>
<feature type="transmembrane region" description="Helical" evidence="14">
    <location>
        <begin position="175"/>
        <end position="197"/>
    </location>
</feature>
<feature type="compositionally biased region" description="Pro residues" evidence="13">
    <location>
        <begin position="734"/>
        <end position="744"/>
    </location>
</feature>
<dbReference type="SUPFAM" id="SSF54631">
    <property type="entry name" value="CBS-domain pair"/>
    <property type="match status" value="1"/>
</dbReference>
<dbReference type="PANTHER" id="PTHR45720:SF4">
    <property type="entry name" value="CHLORIDE CHANNEL PROTEIN 1"/>
    <property type="match status" value="1"/>
</dbReference>
<evidence type="ECO:0000256" key="5">
    <source>
        <dbReference type="ARBA" id="ARBA00022882"/>
    </source>
</evidence>
<dbReference type="CDD" id="cd03683">
    <property type="entry name" value="ClC_1_like"/>
    <property type="match status" value="1"/>
</dbReference>
<feature type="transmembrane region" description="Helical" evidence="14">
    <location>
        <begin position="402"/>
        <end position="423"/>
    </location>
</feature>
<dbReference type="InterPro" id="IPR014743">
    <property type="entry name" value="Cl-channel_core"/>
</dbReference>
<feature type="non-terminal residue" evidence="15">
    <location>
        <position position="1"/>
    </location>
</feature>
<dbReference type="Proteomes" id="UP000551127">
    <property type="component" value="Unassembled WGS sequence"/>
</dbReference>
<dbReference type="SUPFAM" id="SSF81340">
    <property type="entry name" value="Clc chloride channel"/>
    <property type="match status" value="1"/>
</dbReference>
<evidence type="ECO:0000256" key="14">
    <source>
        <dbReference type="SAM" id="Phobius"/>
    </source>
</evidence>
<dbReference type="Pfam" id="PF00654">
    <property type="entry name" value="Voltage_CLC"/>
    <property type="match status" value="1"/>
</dbReference>
<comment type="subcellular location">
    <subcellularLocation>
        <location evidence="1">Membrane</location>
        <topology evidence="1">Multi-pass membrane protein</topology>
    </subcellularLocation>
</comment>
<feature type="non-terminal residue" evidence="15">
    <location>
        <position position="1004"/>
    </location>
</feature>
<dbReference type="InterPro" id="IPR046342">
    <property type="entry name" value="CBS_dom_sf"/>
</dbReference>
<keyword evidence="11" id="KW-0868">Chloride</keyword>
<keyword evidence="10" id="KW-0869">Chloride channel</keyword>
<keyword evidence="5" id="KW-0851">Voltage-gated channel</keyword>
<protein>
    <submittedName>
        <fullName evidence="15">CLCN1 protein</fullName>
    </submittedName>
</protein>
<evidence type="ECO:0000256" key="11">
    <source>
        <dbReference type="ARBA" id="ARBA00023214"/>
    </source>
</evidence>
<dbReference type="PANTHER" id="PTHR45720">
    <property type="entry name" value="CHLORIDE CHANNEL PROTEIN 2"/>
    <property type="match status" value="1"/>
</dbReference>
<feature type="region of interest" description="Disordered" evidence="13">
    <location>
        <begin position="927"/>
        <end position="957"/>
    </location>
</feature>
<evidence type="ECO:0000256" key="6">
    <source>
        <dbReference type="ARBA" id="ARBA00022989"/>
    </source>
</evidence>
<sequence length="1004" mass="112099">MDGSETTTKEPSSKSALWGGTPQHSYVCFEKRTRYGIPSEAGRETGGTGDDLHYLENSLSYPQLYGQYTDQITSFAEKEAAKLLNKQQVPKNNERPLRRDSQVEIKEEHYSKCQDCARRIQKYVTKKLGEDWIFLILLGLVMALVSWGMDYASAKSLQAYKWMFRELHPSVPMQYLAWVTYPLALILFAAIFCHLVSPQAVGSGIPELKTIMRGVVLKEYLTLKAFVAKVVGLTAGLGSGMPVGKEGPFVHIASICAAVLSKFMSIFCGVYEQPYYYTDVLTVGCAVGVGCCFGTPLGGKWLIEVTSTYFAVRNYWRGFFAATFSAFMFRVLAVWNKDAVTITALFRTNFRMDFPFDLQELPAFAVIGICSGFLGAFFVYLNRQVVLCVRRRKALNQFLTKYRLIYPGVITFLIATLTFPPGFGQFMAGELMPREAISSLFDNYTWAKYTGDPQLLGKSAAWIHPKVSVFVIILLFFLMKFWMSVIATTMPIPCGGFMPVFVLGAAFGRLIGEIMASLFPDGILFDGIVYQILPGGYAVIGAAALTGAVSHTVSTAVICFELTGQISHILPMMVAVILANMVAQSLQPSLYDSIIQVKKLPYLPDLGWNDISKYNIFVEDIMVQDVKFVSSDCRYRDLQAVLQSTTVKTLPVVDSPETMILLGSVERSELQALLQRQISPERRRLLNREKQQKLSEAPYDGYSKGPWATLPKMKHESFAYVDEDEDTDEKGEPPRPPSPTPSYPEEPNGPTGPLKQTHEPSESQQRAGNFRSLRQLIQQLLCRYNRPPETESAIQEPAEVVDTMRPEEIDAWEQEELNKTVCFDSCRIDPSPFQLVERTSLHKTHTLFSLLGLSHAYITSMGKLRGVLALEELQKAIEGSTRSGVRLRPPLASFRDTNRSSISSEKLSQATRVWSQQDNGMVAAQRAADLGTESPLPPCSCSAQPTPWQEEEEVLSSTYATDTELEEMELTGPVAENISDILKDISLRSTDLDEDEDEDEDVPL</sequence>
<evidence type="ECO:0000256" key="12">
    <source>
        <dbReference type="ARBA" id="ARBA00023303"/>
    </source>
</evidence>
<keyword evidence="7" id="KW-0406">Ion transport</keyword>
<evidence type="ECO:0000256" key="8">
    <source>
        <dbReference type="ARBA" id="ARBA00023122"/>
    </source>
</evidence>
<evidence type="ECO:0000256" key="4">
    <source>
        <dbReference type="ARBA" id="ARBA00022737"/>
    </source>
</evidence>